<dbReference type="SUPFAM" id="SSF53448">
    <property type="entry name" value="Nucleotide-diphospho-sugar transferases"/>
    <property type="match status" value="1"/>
</dbReference>
<dbReference type="InterPro" id="IPR029044">
    <property type="entry name" value="Nucleotide-diphossugar_trans"/>
</dbReference>
<accession>A0AAD5TBE8</accession>
<dbReference type="EMBL" id="JADGJQ010000150">
    <property type="protein sequence ID" value="KAJ3167018.1"/>
    <property type="molecule type" value="Genomic_DNA"/>
</dbReference>
<dbReference type="CDD" id="cd00761">
    <property type="entry name" value="Glyco_tranf_GTA_type"/>
    <property type="match status" value="1"/>
</dbReference>
<keyword evidence="3" id="KW-1185">Reference proteome</keyword>
<organism evidence="2 3">
    <name type="scientific">Geranomyces variabilis</name>
    <dbReference type="NCBI Taxonomy" id="109894"/>
    <lineage>
        <taxon>Eukaryota</taxon>
        <taxon>Fungi</taxon>
        <taxon>Fungi incertae sedis</taxon>
        <taxon>Chytridiomycota</taxon>
        <taxon>Chytridiomycota incertae sedis</taxon>
        <taxon>Chytridiomycetes</taxon>
        <taxon>Spizellomycetales</taxon>
        <taxon>Powellomycetaceae</taxon>
        <taxon>Geranomyces</taxon>
    </lineage>
</organism>
<evidence type="ECO:0000313" key="2">
    <source>
        <dbReference type="EMBL" id="KAJ3167018.1"/>
    </source>
</evidence>
<sequence>MFTKADKGAVHDIRGIRVPGMASMPIFIQFKDRVTYLLEFIRSLHRVIKTPFEIIIIDDTSTFPAAVNFLNRLNDSGVTILHPAPRAPDAPFDIIYRDVAKVITSYMNATDAENFIWTDPDVPLDGDGPGDILVVYAEALRQHGELYNVGCSLRWDNWLDEIRDGKIDNEKQWVKAPVHCLEYRQVCYHYIEAPIDTTFAMFRKGAVLKRLSSPSIRMIAPLGCRHLDWIIPMESIPADVQYYASKTTKEVNHSWFRNPLKKRRREIGDGAAGAPSALNTPGRMGNGTHSHAPS</sequence>
<reference evidence="2" key="1">
    <citation type="submission" date="2020-05" db="EMBL/GenBank/DDBJ databases">
        <title>Phylogenomic resolution of chytrid fungi.</title>
        <authorList>
            <person name="Stajich J.E."/>
            <person name="Amses K."/>
            <person name="Simmons R."/>
            <person name="Seto K."/>
            <person name="Myers J."/>
            <person name="Bonds A."/>
            <person name="Quandt C.A."/>
            <person name="Barry K."/>
            <person name="Liu P."/>
            <person name="Grigoriev I."/>
            <person name="Longcore J.E."/>
            <person name="James T.Y."/>
        </authorList>
    </citation>
    <scope>NUCLEOTIDE SEQUENCE</scope>
    <source>
        <strain evidence="2">JEL0379</strain>
    </source>
</reference>
<evidence type="ECO:0000313" key="3">
    <source>
        <dbReference type="Proteomes" id="UP001212152"/>
    </source>
</evidence>
<proteinExistence type="predicted"/>
<feature type="region of interest" description="Disordered" evidence="1">
    <location>
        <begin position="266"/>
        <end position="294"/>
    </location>
</feature>
<evidence type="ECO:0000256" key="1">
    <source>
        <dbReference type="SAM" id="MobiDB-lite"/>
    </source>
</evidence>
<comment type="caution">
    <text evidence="2">The sequence shown here is derived from an EMBL/GenBank/DDBJ whole genome shotgun (WGS) entry which is preliminary data.</text>
</comment>
<protein>
    <submittedName>
        <fullName evidence="2">Uncharacterized protein</fullName>
    </submittedName>
</protein>
<name>A0AAD5TBE8_9FUNG</name>
<dbReference type="Proteomes" id="UP001212152">
    <property type="component" value="Unassembled WGS sequence"/>
</dbReference>
<dbReference type="AlphaFoldDB" id="A0AAD5TBE8"/>
<gene>
    <name evidence="2" type="ORF">HDU87_001886</name>
</gene>